<feature type="coiled-coil region" evidence="1">
    <location>
        <begin position="7"/>
        <end position="34"/>
    </location>
</feature>
<proteinExistence type="predicted"/>
<dbReference type="EMBL" id="MN739977">
    <property type="protein sequence ID" value="QHT81075.1"/>
    <property type="molecule type" value="Genomic_DNA"/>
</dbReference>
<dbReference type="AlphaFoldDB" id="A0A6C0HLT4"/>
<evidence type="ECO:0000313" key="2">
    <source>
        <dbReference type="EMBL" id="QHT81075.1"/>
    </source>
</evidence>
<reference evidence="2" key="1">
    <citation type="journal article" date="2020" name="Nature">
        <title>Giant virus diversity and host interactions through global metagenomics.</title>
        <authorList>
            <person name="Schulz F."/>
            <person name="Roux S."/>
            <person name="Paez-Espino D."/>
            <person name="Jungbluth S."/>
            <person name="Walsh D.A."/>
            <person name="Denef V.J."/>
            <person name="McMahon K.D."/>
            <person name="Konstantinidis K.T."/>
            <person name="Eloe-Fadrosh E.A."/>
            <person name="Kyrpides N.C."/>
            <person name="Woyke T."/>
        </authorList>
    </citation>
    <scope>NUCLEOTIDE SEQUENCE</scope>
    <source>
        <strain evidence="2">GVMAG-M-3300023184-135</strain>
    </source>
</reference>
<organism evidence="2">
    <name type="scientific">viral metagenome</name>
    <dbReference type="NCBI Taxonomy" id="1070528"/>
    <lineage>
        <taxon>unclassified sequences</taxon>
        <taxon>metagenomes</taxon>
        <taxon>organismal metagenomes</taxon>
    </lineage>
</organism>
<protein>
    <submittedName>
        <fullName evidence="2">Uncharacterized protein</fullName>
    </submittedName>
</protein>
<keyword evidence="1" id="KW-0175">Coiled coil</keyword>
<sequence length="38" mass="4124">MASASEKEDVKTAVKNASNQYRRAAAELENAKRNNSGI</sequence>
<evidence type="ECO:0000256" key="1">
    <source>
        <dbReference type="SAM" id="Coils"/>
    </source>
</evidence>
<accession>A0A6C0HLT4</accession>
<name>A0A6C0HLT4_9ZZZZ</name>